<keyword evidence="4" id="KW-0489">Methyltransferase</keyword>
<comment type="caution">
    <text evidence="9">The sequence shown here is derived from an EMBL/GenBank/DDBJ whole genome shotgun (WGS) entry which is preliminary data.</text>
</comment>
<evidence type="ECO:0000256" key="8">
    <source>
        <dbReference type="SAM" id="MobiDB-lite"/>
    </source>
</evidence>
<evidence type="ECO:0000313" key="10">
    <source>
        <dbReference type="Proteomes" id="UP000434957"/>
    </source>
</evidence>
<evidence type="ECO:0000256" key="5">
    <source>
        <dbReference type="ARBA" id="ARBA00022679"/>
    </source>
</evidence>
<evidence type="ECO:0000256" key="4">
    <source>
        <dbReference type="ARBA" id="ARBA00022603"/>
    </source>
</evidence>
<evidence type="ECO:0000313" key="9">
    <source>
        <dbReference type="EMBL" id="KAE9277545.1"/>
    </source>
</evidence>
<dbReference type="GO" id="GO:0005694">
    <property type="term" value="C:chromosome"/>
    <property type="evidence" value="ECO:0007669"/>
    <property type="project" value="UniProtKB-SubCell"/>
</dbReference>
<feature type="region of interest" description="Disordered" evidence="8">
    <location>
        <begin position="74"/>
        <end position="133"/>
    </location>
</feature>
<keyword evidence="7" id="KW-0539">Nucleus</keyword>
<accession>A0A6A4BWB8</accession>
<dbReference type="InterPro" id="IPR046341">
    <property type="entry name" value="SET_dom_sf"/>
</dbReference>
<comment type="subcellular location">
    <subcellularLocation>
        <location evidence="2">Chromosome</location>
    </subcellularLocation>
    <subcellularLocation>
        <location evidence="1">Nucleus</location>
    </subcellularLocation>
</comment>
<dbReference type="InterPro" id="IPR050777">
    <property type="entry name" value="SET2_Histone-Lys_MeTrsfase"/>
</dbReference>
<evidence type="ECO:0000256" key="6">
    <source>
        <dbReference type="ARBA" id="ARBA00022691"/>
    </source>
</evidence>
<name>A0A6A4BWB8_9STRA</name>
<evidence type="ECO:0000256" key="2">
    <source>
        <dbReference type="ARBA" id="ARBA00004286"/>
    </source>
</evidence>
<sequence>EVIPPDMMLKRVADRFGIPLKARWRKLRTFELVTGTFSAETRASVLNKVLKGGVAAAFDAVRDGHRVASEEIVPETPQSSACRSPDAESNLDHMRPPSTPTRGCTPTPSAAEVSTLSKECSPSEEIRTSSSLRQIIDLVSPGEESGTQSSVEAGRPSEAEAGAYVLAIPNRHARAKIRHQAKTKRAQWHVPRSRKRRHLAKCAITKSGNAVYHAKTFKAAIFKNLQKSPEVQEHLENLHTRRTTYSDPAQKESRNLLRAVPWPADIQRISSCIRNDVKFPDIGRFDPCQCMGDCFWDSCSNVASASFCTQKYCNLGARCSNAPRTLSTLQLFETGRVGLGVYTTTDLDVGDVLGEYCGELTEFPAVVEGQPPLAVKQNSGYTLLYNAKSVNKNFVYVDALKKNSDLAPLSLPTTNEHFSSTAVQVRSDS</sequence>
<dbReference type="Proteomes" id="UP000434957">
    <property type="component" value="Unassembled WGS sequence"/>
</dbReference>
<dbReference type="SUPFAM" id="SSF82199">
    <property type="entry name" value="SET domain"/>
    <property type="match status" value="1"/>
</dbReference>
<proteinExistence type="predicted"/>
<dbReference type="PANTHER" id="PTHR22884">
    <property type="entry name" value="SET DOMAIN PROTEINS"/>
    <property type="match status" value="1"/>
</dbReference>
<keyword evidence="10" id="KW-1185">Reference proteome</keyword>
<evidence type="ECO:0008006" key="11">
    <source>
        <dbReference type="Google" id="ProtNLM"/>
    </source>
</evidence>
<gene>
    <name evidence="9" type="ORF">PR003_g28760</name>
</gene>
<evidence type="ECO:0000256" key="7">
    <source>
        <dbReference type="ARBA" id="ARBA00023242"/>
    </source>
</evidence>
<dbReference type="AlphaFoldDB" id="A0A6A4BWB8"/>
<dbReference type="GO" id="GO:0032259">
    <property type="term" value="P:methylation"/>
    <property type="evidence" value="ECO:0007669"/>
    <property type="project" value="UniProtKB-KW"/>
</dbReference>
<evidence type="ECO:0000256" key="1">
    <source>
        <dbReference type="ARBA" id="ARBA00004123"/>
    </source>
</evidence>
<dbReference type="Gene3D" id="2.170.270.10">
    <property type="entry name" value="SET domain"/>
    <property type="match status" value="1"/>
</dbReference>
<keyword evidence="3" id="KW-0158">Chromosome</keyword>
<feature type="non-terminal residue" evidence="9">
    <location>
        <position position="1"/>
    </location>
</feature>
<dbReference type="EMBL" id="QXFT01004506">
    <property type="protein sequence ID" value="KAE9277545.1"/>
    <property type="molecule type" value="Genomic_DNA"/>
</dbReference>
<evidence type="ECO:0000256" key="3">
    <source>
        <dbReference type="ARBA" id="ARBA00022454"/>
    </source>
</evidence>
<keyword evidence="5" id="KW-0808">Transferase</keyword>
<protein>
    <recommendedName>
        <fullName evidence="11">AWS domain-containing protein</fullName>
    </recommendedName>
</protein>
<dbReference type="GO" id="GO:0005634">
    <property type="term" value="C:nucleus"/>
    <property type="evidence" value="ECO:0007669"/>
    <property type="project" value="UniProtKB-SubCell"/>
</dbReference>
<feature type="compositionally biased region" description="Polar residues" evidence="8">
    <location>
        <begin position="100"/>
        <end position="120"/>
    </location>
</feature>
<dbReference type="GO" id="GO:0008168">
    <property type="term" value="F:methyltransferase activity"/>
    <property type="evidence" value="ECO:0007669"/>
    <property type="project" value="UniProtKB-KW"/>
</dbReference>
<organism evidence="9 10">
    <name type="scientific">Phytophthora rubi</name>
    <dbReference type="NCBI Taxonomy" id="129364"/>
    <lineage>
        <taxon>Eukaryota</taxon>
        <taxon>Sar</taxon>
        <taxon>Stramenopiles</taxon>
        <taxon>Oomycota</taxon>
        <taxon>Peronosporomycetes</taxon>
        <taxon>Peronosporales</taxon>
        <taxon>Peronosporaceae</taxon>
        <taxon>Phytophthora</taxon>
    </lineage>
</organism>
<keyword evidence="6" id="KW-0949">S-adenosyl-L-methionine</keyword>
<reference evidence="9 10" key="1">
    <citation type="submission" date="2018-08" db="EMBL/GenBank/DDBJ databases">
        <title>Genomic investigation of the strawberry pathogen Phytophthora fragariae indicates pathogenicity is determined by transcriptional variation in three key races.</title>
        <authorList>
            <person name="Adams T.M."/>
            <person name="Armitage A.D."/>
            <person name="Sobczyk M.K."/>
            <person name="Bates H.J."/>
            <person name="Dunwell J.M."/>
            <person name="Nellist C.F."/>
            <person name="Harrison R.J."/>
        </authorList>
    </citation>
    <scope>NUCLEOTIDE SEQUENCE [LARGE SCALE GENOMIC DNA]</scope>
    <source>
        <strain evidence="9 10">SCRP333</strain>
    </source>
</reference>